<dbReference type="InterPro" id="IPR026579">
    <property type="entry name" value="FtsQ"/>
</dbReference>
<dbReference type="HAMAP" id="MF_00911">
    <property type="entry name" value="FtsQ_subfam"/>
    <property type="match status" value="1"/>
</dbReference>
<keyword evidence="5 9" id="KW-0812">Transmembrane</keyword>
<dbReference type="InterPro" id="IPR013685">
    <property type="entry name" value="POTRA_FtsQ_type"/>
</dbReference>
<evidence type="ECO:0000256" key="7">
    <source>
        <dbReference type="ARBA" id="ARBA00023136"/>
    </source>
</evidence>
<evidence type="ECO:0000256" key="4">
    <source>
        <dbReference type="ARBA" id="ARBA00022618"/>
    </source>
</evidence>
<dbReference type="InterPro" id="IPR034746">
    <property type="entry name" value="POTRA"/>
</dbReference>
<keyword evidence="4 9" id="KW-0132">Cell division</keyword>
<dbReference type="EMBL" id="RRAZ01000004">
    <property type="protein sequence ID" value="RRH77356.1"/>
    <property type="molecule type" value="Genomic_DNA"/>
</dbReference>
<comment type="subcellular location">
    <subcellularLocation>
        <location evidence="9">Cell inner membrane</location>
        <topology evidence="9">Single-pass type II membrane protein</topology>
    </subcellularLocation>
    <subcellularLocation>
        <location evidence="1">Membrane</location>
    </subcellularLocation>
    <text evidence="9">Localizes to the division septum.</text>
</comment>
<evidence type="ECO:0000256" key="6">
    <source>
        <dbReference type="ARBA" id="ARBA00022989"/>
    </source>
</evidence>
<evidence type="ECO:0000256" key="8">
    <source>
        <dbReference type="ARBA" id="ARBA00023306"/>
    </source>
</evidence>
<evidence type="ECO:0000256" key="5">
    <source>
        <dbReference type="ARBA" id="ARBA00022692"/>
    </source>
</evidence>
<dbReference type="PANTHER" id="PTHR35851">
    <property type="entry name" value="CELL DIVISION PROTEIN FTSQ"/>
    <property type="match status" value="1"/>
</dbReference>
<evidence type="ECO:0000259" key="10">
    <source>
        <dbReference type="PROSITE" id="PS51779"/>
    </source>
</evidence>
<protein>
    <recommendedName>
        <fullName evidence="9">Cell division protein FtsQ</fullName>
    </recommendedName>
</protein>
<evidence type="ECO:0000256" key="9">
    <source>
        <dbReference type="HAMAP-Rule" id="MF_00911"/>
    </source>
</evidence>
<dbReference type="PROSITE" id="PS51779">
    <property type="entry name" value="POTRA"/>
    <property type="match status" value="1"/>
</dbReference>
<feature type="domain" description="POTRA" evidence="10">
    <location>
        <begin position="83"/>
        <end position="151"/>
    </location>
</feature>
<keyword evidence="6 9" id="KW-1133">Transmembrane helix</keyword>
<dbReference type="PANTHER" id="PTHR35851:SF1">
    <property type="entry name" value="CELL DIVISION PROTEIN FTSQ"/>
    <property type="match status" value="1"/>
</dbReference>
<accession>A0A3P3DUD8</accession>
<dbReference type="GO" id="GO:0090529">
    <property type="term" value="P:cell septum assembly"/>
    <property type="evidence" value="ECO:0007669"/>
    <property type="project" value="InterPro"/>
</dbReference>
<keyword evidence="3 9" id="KW-0997">Cell inner membrane</keyword>
<dbReference type="GO" id="GO:0005886">
    <property type="term" value="C:plasma membrane"/>
    <property type="evidence" value="ECO:0007669"/>
    <property type="project" value="UniProtKB-SubCell"/>
</dbReference>
<comment type="caution">
    <text evidence="11">The sequence shown here is derived from an EMBL/GenBank/DDBJ whole genome shotgun (WGS) entry which is preliminary data.</text>
</comment>
<comment type="function">
    <text evidence="9">Essential cell division protein.</text>
</comment>
<evidence type="ECO:0000313" key="11">
    <source>
        <dbReference type="EMBL" id="RRH77356.1"/>
    </source>
</evidence>
<evidence type="ECO:0000256" key="1">
    <source>
        <dbReference type="ARBA" id="ARBA00004370"/>
    </source>
</evidence>
<keyword evidence="7 9" id="KW-0472">Membrane</keyword>
<name>A0A3P3DUD8_9RHOB</name>
<dbReference type="AlphaFoldDB" id="A0A3P3DUD8"/>
<keyword evidence="2 9" id="KW-1003">Cell membrane</keyword>
<dbReference type="RefSeq" id="WP_124963710.1">
    <property type="nucleotide sequence ID" value="NZ_RRAZ01000004.1"/>
</dbReference>
<keyword evidence="12" id="KW-1185">Reference proteome</keyword>
<dbReference type="Pfam" id="PF08478">
    <property type="entry name" value="POTRA_1"/>
    <property type="match status" value="1"/>
</dbReference>
<reference evidence="11 12" key="1">
    <citation type="submission" date="2018-11" db="EMBL/GenBank/DDBJ databases">
        <title>Gemmobacter sp. nov., YIM 102744-1 draft genome.</title>
        <authorList>
            <person name="Li G."/>
            <person name="Jiang Y."/>
        </authorList>
    </citation>
    <scope>NUCLEOTIDE SEQUENCE [LARGE SCALE GENOMIC DNA]</scope>
    <source>
        <strain evidence="11 12">YIM 102744-1</strain>
    </source>
</reference>
<dbReference type="GO" id="GO:0043093">
    <property type="term" value="P:FtsZ-dependent cytokinesis"/>
    <property type="evidence" value="ECO:0007669"/>
    <property type="project" value="UniProtKB-UniRule"/>
</dbReference>
<keyword evidence="8 9" id="KW-0131">Cell cycle</keyword>
<comment type="similarity">
    <text evidence="9">Belongs to the FtsQ/DivIB family. FtsQ subfamily.</text>
</comment>
<sequence>MRPLSGAPKSPSPGRRDPAPSRWAYRWSRLWLTPGFRTLVRVGLPIAVTALIAGGWLASESRRAILVSSYESLRDQFQERPEFMVNLVSIEGASPVLAEAIRVGLALPLPQSSFRIDLEGARKRVESFDAVRRAEMRILPGGVLQVSVTERVPALVWRAPDGLWLIDEGGHRVAQIGARSLRGDLPLIAGEGADQHVADALELISAAKPLTERLRGLVRMGERRWDVVLDRDQRILLPEANPVRALERILAQDQATGLFSRDVLAADLRSDRRLTIRISPEGAESLRKIRLAQTGG</sequence>
<evidence type="ECO:0000256" key="3">
    <source>
        <dbReference type="ARBA" id="ARBA00022519"/>
    </source>
</evidence>
<dbReference type="InterPro" id="IPR005548">
    <property type="entry name" value="Cell_div_FtsQ/DivIB_C"/>
</dbReference>
<evidence type="ECO:0000256" key="2">
    <source>
        <dbReference type="ARBA" id="ARBA00022475"/>
    </source>
</evidence>
<dbReference type="GO" id="GO:0032153">
    <property type="term" value="C:cell division site"/>
    <property type="evidence" value="ECO:0007669"/>
    <property type="project" value="UniProtKB-UniRule"/>
</dbReference>
<dbReference type="Proteomes" id="UP000282125">
    <property type="component" value="Unassembled WGS sequence"/>
</dbReference>
<dbReference type="Pfam" id="PF03799">
    <property type="entry name" value="FtsQ_DivIB_C"/>
    <property type="match status" value="1"/>
</dbReference>
<dbReference type="OrthoDB" id="9783091at2"/>
<organism evidence="11 12">
    <name type="scientific">Falsigemmobacter faecalis</name>
    <dbReference type="NCBI Taxonomy" id="2488730"/>
    <lineage>
        <taxon>Bacteria</taxon>
        <taxon>Pseudomonadati</taxon>
        <taxon>Pseudomonadota</taxon>
        <taxon>Alphaproteobacteria</taxon>
        <taxon>Rhodobacterales</taxon>
        <taxon>Paracoccaceae</taxon>
        <taxon>Falsigemmobacter</taxon>
    </lineage>
</organism>
<gene>
    <name evidence="9" type="primary">ftsQ</name>
    <name evidence="11" type="ORF">EG244_03960</name>
</gene>
<evidence type="ECO:0000313" key="12">
    <source>
        <dbReference type="Proteomes" id="UP000282125"/>
    </source>
</evidence>
<proteinExistence type="inferred from homology"/>